<dbReference type="GO" id="GO:0008289">
    <property type="term" value="F:lipid binding"/>
    <property type="evidence" value="ECO:0007669"/>
    <property type="project" value="InterPro"/>
</dbReference>
<dbReference type="InterPro" id="IPR011011">
    <property type="entry name" value="Znf_FYVE_PHD"/>
</dbReference>
<evidence type="ECO:0000313" key="8">
    <source>
        <dbReference type="EMBL" id="KAF0703194.1"/>
    </source>
</evidence>
<dbReference type="InterPro" id="IPR000306">
    <property type="entry name" value="Znf_FYVE"/>
</dbReference>
<dbReference type="PANTHER" id="PTHR13510:SF44">
    <property type="entry name" value="RABENOSYN-5"/>
    <property type="match status" value="1"/>
</dbReference>
<dbReference type="InterPro" id="IPR002913">
    <property type="entry name" value="START_lipid-bd_dom"/>
</dbReference>
<comment type="caution">
    <text evidence="8">The sequence shown here is derived from an EMBL/GenBank/DDBJ whole genome shotgun (WGS) entry which is preliminary data.</text>
</comment>
<evidence type="ECO:0000259" key="6">
    <source>
        <dbReference type="PROSITE" id="PS50178"/>
    </source>
</evidence>
<evidence type="ECO:0000256" key="3">
    <source>
        <dbReference type="ARBA" id="ARBA00022833"/>
    </source>
</evidence>
<dbReference type="PANTHER" id="PTHR13510">
    <property type="entry name" value="FYVE-FINGER-CONTAINING RAB5 EFFECTOR PROTEIN RABENOSYN-5-RELATED"/>
    <property type="match status" value="1"/>
</dbReference>
<keyword evidence="2 4" id="KW-0863">Zinc-finger</keyword>
<dbReference type="InterPro" id="IPR017455">
    <property type="entry name" value="Znf_FYVE-rel"/>
</dbReference>
<evidence type="ECO:0008006" key="10">
    <source>
        <dbReference type="Google" id="ProtNLM"/>
    </source>
</evidence>
<evidence type="ECO:0000256" key="4">
    <source>
        <dbReference type="PROSITE-ProRule" id="PRU00091"/>
    </source>
</evidence>
<dbReference type="Proteomes" id="UP000469452">
    <property type="component" value="Unassembled WGS sequence"/>
</dbReference>
<name>A0A6A4Z766_APHAT</name>
<dbReference type="SUPFAM" id="SSF55961">
    <property type="entry name" value="Bet v1-like"/>
    <property type="match status" value="1"/>
</dbReference>
<dbReference type="AlphaFoldDB" id="A0A6A4Z766"/>
<evidence type="ECO:0000259" key="7">
    <source>
        <dbReference type="PROSITE" id="PS50848"/>
    </source>
</evidence>
<dbReference type="PROSITE" id="PS50178">
    <property type="entry name" value="ZF_FYVE"/>
    <property type="match status" value="1"/>
</dbReference>
<dbReference type="Gene3D" id="3.30.40.10">
    <property type="entry name" value="Zinc/RING finger domain, C3HC4 (zinc finger)"/>
    <property type="match status" value="1"/>
</dbReference>
<proteinExistence type="predicted"/>
<dbReference type="EMBL" id="VJMI01020864">
    <property type="protein sequence ID" value="KAF0703194.1"/>
    <property type="molecule type" value="Genomic_DNA"/>
</dbReference>
<dbReference type="Pfam" id="PF01852">
    <property type="entry name" value="START"/>
    <property type="match status" value="1"/>
</dbReference>
<dbReference type="InterPro" id="IPR023393">
    <property type="entry name" value="START-like_dom_sf"/>
</dbReference>
<organism evidence="8 9">
    <name type="scientific">Aphanomyces astaci</name>
    <name type="common">Crayfish plague agent</name>
    <dbReference type="NCBI Taxonomy" id="112090"/>
    <lineage>
        <taxon>Eukaryota</taxon>
        <taxon>Sar</taxon>
        <taxon>Stramenopiles</taxon>
        <taxon>Oomycota</taxon>
        <taxon>Saprolegniomycetes</taxon>
        <taxon>Saprolegniales</taxon>
        <taxon>Verrucalvaceae</taxon>
        <taxon>Aphanomyces</taxon>
    </lineage>
</organism>
<evidence type="ECO:0000313" key="9">
    <source>
        <dbReference type="Proteomes" id="UP000469452"/>
    </source>
</evidence>
<evidence type="ECO:0000256" key="5">
    <source>
        <dbReference type="SAM" id="MobiDB-lite"/>
    </source>
</evidence>
<keyword evidence="1" id="KW-0479">Metal-binding</keyword>
<evidence type="ECO:0000256" key="1">
    <source>
        <dbReference type="ARBA" id="ARBA00022723"/>
    </source>
</evidence>
<dbReference type="InterPro" id="IPR013083">
    <property type="entry name" value="Znf_RING/FYVE/PHD"/>
</dbReference>
<dbReference type="VEuPathDB" id="FungiDB:H257_09789"/>
<keyword evidence="3" id="KW-0862">Zinc</keyword>
<reference evidence="8 9" key="1">
    <citation type="submission" date="2019-06" db="EMBL/GenBank/DDBJ databases">
        <title>Genomics analysis of Aphanomyces spp. identifies a new class of oomycete effector associated with host adaptation.</title>
        <authorList>
            <person name="Gaulin E."/>
        </authorList>
    </citation>
    <scope>NUCLEOTIDE SEQUENCE [LARGE SCALE GENOMIC DNA]</scope>
    <source>
        <strain evidence="8 9">E</strain>
    </source>
</reference>
<gene>
    <name evidence="8" type="ORF">AaE_015501</name>
</gene>
<feature type="domain" description="START" evidence="7">
    <location>
        <begin position="146"/>
        <end position="238"/>
    </location>
</feature>
<sequence>MLGSKWTFPLPPNFFKCPALSDDDANHLVSVGEAACIQVVRNARLQHGPIRWSLQSQSKGVEIYLGDDPKASVGVSTWCGVTEIPGTIEEIATMFMSNTTDEYRNYCRLFAKDYMDAVNLYNIASPTPSQPLRSINVKWIAQQSPIPAIVKHRDWCFLESCYEFDVDGTRGWVQAYKSTKMLQCPDLQSTFGVVRAEHHLSGFVFFQSNDRPGYIRVVSTWQVNVKGKVPRWIFSRSIKMRCFALRDLHASIQETRLRHVMSESLLPIHRLIPFELRSRCFICQIKFGMVFTPKYNCRGCGEVVCRKCCQRWNRTTMNVCVCVVCTMGSLKRGDVEGPPIVQNPRVLLLGTTNPLDESLGGDMGRYIVPVLEDDYDSDEKDVAVLADGRDRGYGNSSPRFSRRRP</sequence>
<protein>
    <recommendedName>
        <fullName evidence="10">FYVE-type domain-containing protein</fullName>
    </recommendedName>
</protein>
<dbReference type="CDD" id="cd00065">
    <property type="entry name" value="FYVE_like_SF"/>
    <property type="match status" value="1"/>
</dbReference>
<feature type="domain" description="FYVE-type" evidence="6">
    <location>
        <begin position="278"/>
        <end position="325"/>
    </location>
</feature>
<dbReference type="PROSITE" id="PS50848">
    <property type="entry name" value="START"/>
    <property type="match status" value="1"/>
</dbReference>
<dbReference type="SMART" id="SM00064">
    <property type="entry name" value="FYVE"/>
    <property type="match status" value="1"/>
</dbReference>
<dbReference type="GO" id="GO:0008270">
    <property type="term" value="F:zinc ion binding"/>
    <property type="evidence" value="ECO:0007669"/>
    <property type="project" value="UniProtKB-KW"/>
</dbReference>
<dbReference type="Gene3D" id="3.30.530.20">
    <property type="match status" value="1"/>
</dbReference>
<dbReference type="InterPro" id="IPR052727">
    <property type="entry name" value="Rab4/Rab5_effector"/>
</dbReference>
<feature type="region of interest" description="Disordered" evidence="5">
    <location>
        <begin position="385"/>
        <end position="405"/>
    </location>
</feature>
<accession>A0A6A4Z766</accession>
<dbReference type="SUPFAM" id="SSF57903">
    <property type="entry name" value="FYVE/PHD zinc finger"/>
    <property type="match status" value="1"/>
</dbReference>
<evidence type="ECO:0000256" key="2">
    <source>
        <dbReference type="ARBA" id="ARBA00022771"/>
    </source>
</evidence>